<dbReference type="Proteomes" id="UP000240608">
    <property type="component" value="Unassembled WGS sequence"/>
</dbReference>
<name>A0A2T4DHD3_9BACT</name>
<keyword evidence="1" id="KW-0732">Signal</keyword>
<dbReference type="EMBL" id="PYVU01000175">
    <property type="protein sequence ID" value="PTB93249.1"/>
    <property type="molecule type" value="Genomic_DNA"/>
</dbReference>
<accession>A0A2T4DHD3</accession>
<protein>
    <recommendedName>
        <fullName evidence="4">Outer membrane protein beta-barrel domain-containing protein</fullName>
    </recommendedName>
</protein>
<evidence type="ECO:0000313" key="3">
    <source>
        <dbReference type="Proteomes" id="UP000240608"/>
    </source>
</evidence>
<feature type="chain" id="PRO_5015474633" description="Outer membrane protein beta-barrel domain-containing protein" evidence="1">
    <location>
        <begin position="25"/>
        <end position="349"/>
    </location>
</feature>
<gene>
    <name evidence="2" type="ORF">C9994_13215</name>
</gene>
<comment type="caution">
    <text evidence="2">The sequence shown here is derived from an EMBL/GenBank/DDBJ whole genome shotgun (WGS) entry which is preliminary data.</text>
</comment>
<dbReference type="Pfam" id="PF20230">
    <property type="entry name" value="DUF6588"/>
    <property type="match status" value="1"/>
</dbReference>
<dbReference type="InterPro" id="IPR046495">
    <property type="entry name" value="DUF6588"/>
</dbReference>
<evidence type="ECO:0008006" key="4">
    <source>
        <dbReference type="Google" id="ProtNLM"/>
    </source>
</evidence>
<reference evidence="2 3" key="1">
    <citation type="submission" date="2018-03" db="EMBL/GenBank/DDBJ databases">
        <title>Cross-interface Injection: A General Nanoliter Liquid Handling Method Applied to Single Cells Genome Amplification Automated Nanoliter Liquid Handling Applied to Single Cell Multiple Displacement Amplification.</title>
        <authorList>
            <person name="Yun J."/>
            <person name="Xu P."/>
            <person name="Xu J."/>
            <person name="Dai X."/>
            <person name="Wang Y."/>
            <person name="Zheng X."/>
            <person name="Cao C."/>
            <person name="Yi Q."/>
            <person name="Zhu Y."/>
            <person name="Wang L."/>
            <person name="Dong Z."/>
            <person name="Huang Y."/>
            <person name="Huang L."/>
            <person name="Du W."/>
        </authorList>
    </citation>
    <scope>NUCLEOTIDE SEQUENCE [LARGE SCALE GENOMIC DNA]</scope>
    <source>
        <strain evidence="2 3">Z-D1-2</strain>
    </source>
</reference>
<feature type="signal peptide" evidence="1">
    <location>
        <begin position="1"/>
        <end position="24"/>
    </location>
</feature>
<proteinExistence type="predicted"/>
<evidence type="ECO:0000313" key="2">
    <source>
        <dbReference type="EMBL" id="PTB93249.1"/>
    </source>
</evidence>
<sequence length="349" mass="38116">MKRLFTNKTLLLIAFSLIISPLKAQDFEELVRSGTQDANTYLSNYMNPFAGSLGNGLASGWYNTARPHKTFGFDLTTSVGLAVIPDASKVFTFNEADYENLRLVGSSTNELPTFIGGEYTGGGQLEAEGSRELAPGVSFNGSEQFNVPDGIDLDFPGPLAVPVPNFQVGVGVIKNTDIIVRFTPELNFDDVSFKQFGLGVKHDIKQWIPGMKLLPFDLSALLAFNNINATYQIDESKDQYAEFKTTATTFQVLISKKLLFFTPYAGLGFNAIKSTFDVKGDYTFEDDGFGGSGNSVTVTDPVSLDFKGNGGARFTVGARFKILWVLAASIDYTFQDYNTLNVGFGINIR</sequence>
<dbReference type="AlphaFoldDB" id="A0A2T4DHD3"/>
<organism evidence="2 3">
    <name type="scientific">Marivirga lumbricoides</name>
    <dbReference type="NCBI Taxonomy" id="1046115"/>
    <lineage>
        <taxon>Bacteria</taxon>
        <taxon>Pseudomonadati</taxon>
        <taxon>Bacteroidota</taxon>
        <taxon>Cytophagia</taxon>
        <taxon>Cytophagales</taxon>
        <taxon>Marivirgaceae</taxon>
        <taxon>Marivirga</taxon>
    </lineage>
</organism>
<evidence type="ECO:0000256" key="1">
    <source>
        <dbReference type="SAM" id="SignalP"/>
    </source>
</evidence>